<dbReference type="EMBL" id="MU266420">
    <property type="protein sequence ID" value="KAH7924621.1"/>
    <property type="molecule type" value="Genomic_DNA"/>
</dbReference>
<accession>A0ACB8BFJ6</accession>
<organism evidence="1 2">
    <name type="scientific">Leucogyrophana mollusca</name>
    <dbReference type="NCBI Taxonomy" id="85980"/>
    <lineage>
        <taxon>Eukaryota</taxon>
        <taxon>Fungi</taxon>
        <taxon>Dikarya</taxon>
        <taxon>Basidiomycota</taxon>
        <taxon>Agaricomycotina</taxon>
        <taxon>Agaricomycetes</taxon>
        <taxon>Agaricomycetidae</taxon>
        <taxon>Boletales</taxon>
        <taxon>Boletales incertae sedis</taxon>
        <taxon>Leucogyrophana</taxon>
    </lineage>
</organism>
<evidence type="ECO:0000313" key="1">
    <source>
        <dbReference type="EMBL" id="KAH7924621.1"/>
    </source>
</evidence>
<proteinExistence type="predicted"/>
<comment type="caution">
    <text evidence="1">The sequence shown here is derived from an EMBL/GenBank/DDBJ whole genome shotgun (WGS) entry which is preliminary data.</text>
</comment>
<dbReference type="Proteomes" id="UP000790709">
    <property type="component" value="Unassembled WGS sequence"/>
</dbReference>
<protein>
    <submittedName>
        <fullName evidence="1">Uncharacterized protein</fullName>
    </submittedName>
</protein>
<keyword evidence="2" id="KW-1185">Reference proteome</keyword>
<reference evidence="1" key="1">
    <citation type="journal article" date="2021" name="New Phytol.">
        <title>Evolutionary innovations through gain and loss of genes in the ectomycorrhizal Boletales.</title>
        <authorList>
            <person name="Wu G."/>
            <person name="Miyauchi S."/>
            <person name="Morin E."/>
            <person name="Kuo A."/>
            <person name="Drula E."/>
            <person name="Varga T."/>
            <person name="Kohler A."/>
            <person name="Feng B."/>
            <person name="Cao Y."/>
            <person name="Lipzen A."/>
            <person name="Daum C."/>
            <person name="Hundley H."/>
            <person name="Pangilinan J."/>
            <person name="Johnson J."/>
            <person name="Barry K."/>
            <person name="LaButti K."/>
            <person name="Ng V."/>
            <person name="Ahrendt S."/>
            <person name="Min B."/>
            <person name="Choi I.G."/>
            <person name="Park H."/>
            <person name="Plett J.M."/>
            <person name="Magnuson J."/>
            <person name="Spatafora J.W."/>
            <person name="Nagy L.G."/>
            <person name="Henrissat B."/>
            <person name="Grigoriev I.V."/>
            <person name="Yang Z.L."/>
            <person name="Xu J."/>
            <person name="Martin F.M."/>
        </authorList>
    </citation>
    <scope>NUCLEOTIDE SEQUENCE</scope>
    <source>
        <strain evidence="1">KUC20120723A-06</strain>
    </source>
</reference>
<gene>
    <name evidence="1" type="ORF">BV22DRAFT_1066428</name>
</gene>
<evidence type="ECO:0000313" key="2">
    <source>
        <dbReference type="Proteomes" id="UP000790709"/>
    </source>
</evidence>
<name>A0ACB8BFJ6_9AGAM</name>
<sequence length="349" mass="38788">MDDSNASDPSTVYIARAQSGLYDSAVDQIVALPRGTALAMSTYEEDFTRVTNNWSGNFSYHSTGSNNEHESILIGQLCHSSSGTKFTARGNHYVGTGFNPIYIEDKSRVKFIFTLSRPSHATPRMQTLWDNQVATLNEVIDADRAELTKRNKTLPFKEWTDHSTGDKSLPPDLINILSGQIYVIECDSGMQDVDSKFTVADTPPSPPITNIPTGTFAITHTDEITINDLYNPSILSDYGGDLFRHDKAMLRQLDMRDLNNDLVPPDAWYSTFRPGCLIMARVTMHAFSWESRRVYQLNAHSLRLLDSSIEPIEERLCDSIHSTSPASLSSSTAASTAMASFSLGKRTRD</sequence>